<reference evidence="1" key="2">
    <citation type="journal article" date="2020" name="Nat. Commun.">
        <title>Large-scale genome sequencing of mycorrhizal fungi provides insights into the early evolution of symbiotic traits.</title>
        <authorList>
            <person name="Miyauchi S."/>
            <person name="Kiss E."/>
            <person name="Kuo A."/>
            <person name="Drula E."/>
            <person name="Kohler A."/>
            <person name="Sanchez-Garcia M."/>
            <person name="Morin E."/>
            <person name="Andreopoulos B."/>
            <person name="Barry K.W."/>
            <person name="Bonito G."/>
            <person name="Buee M."/>
            <person name="Carver A."/>
            <person name="Chen C."/>
            <person name="Cichocki N."/>
            <person name="Clum A."/>
            <person name="Culley D."/>
            <person name="Crous P.W."/>
            <person name="Fauchery L."/>
            <person name="Girlanda M."/>
            <person name="Hayes R.D."/>
            <person name="Keri Z."/>
            <person name="LaButti K."/>
            <person name="Lipzen A."/>
            <person name="Lombard V."/>
            <person name="Magnuson J."/>
            <person name="Maillard F."/>
            <person name="Murat C."/>
            <person name="Nolan M."/>
            <person name="Ohm R.A."/>
            <person name="Pangilinan J."/>
            <person name="Pereira M.F."/>
            <person name="Perotto S."/>
            <person name="Peter M."/>
            <person name="Pfister S."/>
            <person name="Riley R."/>
            <person name="Sitrit Y."/>
            <person name="Stielow J.B."/>
            <person name="Szollosi G."/>
            <person name="Zifcakova L."/>
            <person name="Stursova M."/>
            <person name="Spatafora J.W."/>
            <person name="Tedersoo L."/>
            <person name="Vaario L.M."/>
            <person name="Yamada A."/>
            <person name="Yan M."/>
            <person name="Wang P."/>
            <person name="Xu J."/>
            <person name="Bruns T."/>
            <person name="Baldrian P."/>
            <person name="Vilgalys R."/>
            <person name="Dunand C."/>
            <person name="Henrissat B."/>
            <person name="Grigoriev I.V."/>
            <person name="Hibbett D."/>
            <person name="Nagy L.G."/>
            <person name="Martin F.M."/>
        </authorList>
    </citation>
    <scope>NUCLEOTIDE SEQUENCE</scope>
    <source>
        <strain evidence="1">P2</strain>
    </source>
</reference>
<comment type="caution">
    <text evidence="1">The sequence shown here is derived from an EMBL/GenBank/DDBJ whole genome shotgun (WGS) entry which is preliminary data.</text>
</comment>
<evidence type="ECO:0000313" key="2">
    <source>
        <dbReference type="Proteomes" id="UP000886501"/>
    </source>
</evidence>
<name>A0ACB6ZUZ2_THEGA</name>
<feature type="non-terminal residue" evidence="1">
    <location>
        <position position="190"/>
    </location>
</feature>
<gene>
    <name evidence="1" type="ORF">BDM02DRAFT_3066343</name>
</gene>
<keyword evidence="2" id="KW-1185">Reference proteome</keyword>
<organism evidence="1 2">
    <name type="scientific">Thelephora ganbajun</name>
    <name type="common">Ganba fungus</name>
    <dbReference type="NCBI Taxonomy" id="370292"/>
    <lineage>
        <taxon>Eukaryota</taxon>
        <taxon>Fungi</taxon>
        <taxon>Dikarya</taxon>
        <taxon>Basidiomycota</taxon>
        <taxon>Agaricomycotina</taxon>
        <taxon>Agaricomycetes</taxon>
        <taxon>Thelephorales</taxon>
        <taxon>Thelephoraceae</taxon>
        <taxon>Thelephora</taxon>
    </lineage>
</organism>
<dbReference type="Proteomes" id="UP000886501">
    <property type="component" value="Unassembled WGS sequence"/>
</dbReference>
<dbReference type="EMBL" id="MU117963">
    <property type="protein sequence ID" value="KAF9653630.1"/>
    <property type="molecule type" value="Genomic_DNA"/>
</dbReference>
<sequence>NLPVAQLESLRFKVNQTIDSILYLHRILEAQGQSVMPQWPTILTRYNILLSQTHNLSTSLATTLPKSNVNIFESLALHPTLGLTDGQFDAGIIPFLRNLQTTEVLRMENETVRRMSEHAHTGGTLGIVTGVSKASHEDVIRECDQIKLEHDDRVDRAIKAVTMLREKHDWKVRVMVEQEEPEELDWDPRI</sequence>
<protein>
    <submittedName>
        <fullName evidence="1">Uncharacterized protein</fullName>
    </submittedName>
</protein>
<proteinExistence type="predicted"/>
<evidence type="ECO:0000313" key="1">
    <source>
        <dbReference type="EMBL" id="KAF9653630.1"/>
    </source>
</evidence>
<reference evidence="1" key="1">
    <citation type="submission" date="2019-10" db="EMBL/GenBank/DDBJ databases">
        <authorList>
            <consortium name="DOE Joint Genome Institute"/>
            <person name="Kuo A."/>
            <person name="Miyauchi S."/>
            <person name="Kiss E."/>
            <person name="Drula E."/>
            <person name="Kohler A."/>
            <person name="Sanchez-Garcia M."/>
            <person name="Andreopoulos B."/>
            <person name="Barry K.W."/>
            <person name="Bonito G."/>
            <person name="Buee M."/>
            <person name="Carver A."/>
            <person name="Chen C."/>
            <person name="Cichocki N."/>
            <person name="Clum A."/>
            <person name="Culley D."/>
            <person name="Crous P.W."/>
            <person name="Fauchery L."/>
            <person name="Girlanda M."/>
            <person name="Hayes R."/>
            <person name="Keri Z."/>
            <person name="Labutti K."/>
            <person name="Lipzen A."/>
            <person name="Lombard V."/>
            <person name="Magnuson J."/>
            <person name="Maillard F."/>
            <person name="Morin E."/>
            <person name="Murat C."/>
            <person name="Nolan M."/>
            <person name="Ohm R."/>
            <person name="Pangilinan J."/>
            <person name="Pereira M."/>
            <person name="Perotto S."/>
            <person name="Peter M."/>
            <person name="Riley R."/>
            <person name="Sitrit Y."/>
            <person name="Stielow B."/>
            <person name="Szollosi G."/>
            <person name="Zifcakova L."/>
            <person name="Stursova M."/>
            <person name="Spatafora J.W."/>
            <person name="Tedersoo L."/>
            <person name="Vaario L.-M."/>
            <person name="Yamada A."/>
            <person name="Yan M."/>
            <person name="Wang P."/>
            <person name="Xu J."/>
            <person name="Bruns T."/>
            <person name="Baldrian P."/>
            <person name="Vilgalys R."/>
            <person name="Henrissat B."/>
            <person name="Grigoriev I.V."/>
            <person name="Hibbett D."/>
            <person name="Nagy L.G."/>
            <person name="Martin F.M."/>
        </authorList>
    </citation>
    <scope>NUCLEOTIDE SEQUENCE</scope>
    <source>
        <strain evidence="1">P2</strain>
    </source>
</reference>
<accession>A0ACB6ZUZ2</accession>
<feature type="non-terminal residue" evidence="1">
    <location>
        <position position="1"/>
    </location>
</feature>